<accession>A0ABW2ATZ6</accession>
<name>A0ABW2ATZ6_9MICO</name>
<gene>
    <name evidence="1" type="ORF">ACFQBT_11320</name>
</gene>
<reference evidence="2" key="1">
    <citation type="journal article" date="2019" name="Int. J. Syst. Evol. Microbiol.">
        <title>The Global Catalogue of Microorganisms (GCM) 10K type strain sequencing project: providing services to taxonomists for standard genome sequencing and annotation.</title>
        <authorList>
            <consortium name="The Broad Institute Genomics Platform"/>
            <consortium name="The Broad Institute Genome Sequencing Center for Infectious Disease"/>
            <person name="Wu L."/>
            <person name="Ma J."/>
        </authorList>
    </citation>
    <scope>NUCLEOTIDE SEQUENCE [LARGE SCALE GENOMIC DNA]</scope>
    <source>
        <strain evidence="2">NBRC 106593</strain>
    </source>
</reference>
<keyword evidence="2" id="KW-1185">Reference proteome</keyword>
<organism evidence="1 2">
    <name type="scientific">Branchiibius cervicis</name>
    <dbReference type="NCBI Taxonomy" id="908252"/>
    <lineage>
        <taxon>Bacteria</taxon>
        <taxon>Bacillati</taxon>
        <taxon>Actinomycetota</taxon>
        <taxon>Actinomycetes</taxon>
        <taxon>Micrococcales</taxon>
        <taxon>Dermacoccaceae</taxon>
        <taxon>Branchiibius</taxon>
    </lineage>
</organism>
<evidence type="ECO:0000313" key="2">
    <source>
        <dbReference type="Proteomes" id="UP001596356"/>
    </source>
</evidence>
<comment type="caution">
    <text evidence="1">The sequence shown here is derived from an EMBL/GenBank/DDBJ whole genome shotgun (WGS) entry which is preliminary data.</text>
</comment>
<dbReference type="EMBL" id="JBHSWJ010000002">
    <property type="protein sequence ID" value="MFC6714373.1"/>
    <property type="molecule type" value="Genomic_DNA"/>
</dbReference>
<evidence type="ECO:0000313" key="1">
    <source>
        <dbReference type="EMBL" id="MFC6714373.1"/>
    </source>
</evidence>
<proteinExistence type="predicted"/>
<dbReference type="RefSeq" id="WP_377822761.1">
    <property type="nucleotide sequence ID" value="NZ_JBHSWJ010000002.1"/>
</dbReference>
<dbReference type="Proteomes" id="UP001596356">
    <property type="component" value="Unassembled WGS sequence"/>
</dbReference>
<protein>
    <submittedName>
        <fullName evidence="1">Uncharacterized protein</fullName>
    </submittedName>
</protein>
<sequence length="264" mass="28165">MVAGEPGFDAPVDVAVRWILTMSDPLIPPGYRERMDAQMSAQISVQPRWGSFFLGGAISDLIHTLPSEDPWRSISARFGDHAIGDKAPGFDGAVTDDGAPFGTYLNALDVSGQVMAYPEIDPGLIAFAQDLMPASCYALACGALSHTEAAEALRAALVPLGSYDAADDDQQDAVGAAVIHPEVPPEGSGALLVEAGLPALRWAAARRRSYLDSFDDGYLFEVLARWSHLAGRLAAGEDPGEDQWRLISARNEQNAIEPLPSDDF</sequence>